<dbReference type="AlphaFoldDB" id="L8HHP3"/>
<dbReference type="STRING" id="1257118.L8HHP3"/>
<dbReference type="InterPro" id="IPR000073">
    <property type="entry name" value="AB_hydrolase_1"/>
</dbReference>
<dbReference type="OrthoDB" id="294702at2759"/>
<feature type="transmembrane region" description="Helical" evidence="1">
    <location>
        <begin position="53"/>
        <end position="78"/>
    </location>
</feature>
<name>L8HHP3_ACACF</name>
<dbReference type="EMBL" id="KB007811">
    <property type="protein sequence ID" value="ELR24727.1"/>
    <property type="molecule type" value="Genomic_DNA"/>
</dbReference>
<dbReference type="OMA" id="PRTSTQI"/>
<dbReference type="RefSeq" id="XP_004356627.1">
    <property type="nucleotide sequence ID" value="XM_004356574.1"/>
</dbReference>
<dbReference type="VEuPathDB" id="AmoebaDB:ACA1_173850"/>
<feature type="domain" description="AB hydrolase-1" evidence="2">
    <location>
        <begin position="128"/>
        <end position="411"/>
    </location>
</feature>
<dbReference type="InterPro" id="IPR029058">
    <property type="entry name" value="AB_hydrolase_fold"/>
</dbReference>
<dbReference type="KEGG" id="acan:ACA1_173850"/>
<dbReference type="PANTHER" id="PTHR43689">
    <property type="entry name" value="HYDROLASE"/>
    <property type="match status" value="1"/>
</dbReference>
<dbReference type="Gene3D" id="3.40.50.1820">
    <property type="entry name" value="alpha/beta hydrolase"/>
    <property type="match status" value="1"/>
</dbReference>
<keyword evidence="1" id="KW-0812">Transmembrane</keyword>
<keyword evidence="1" id="KW-0472">Membrane</keyword>
<keyword evidence="3" id="KW-0378">Hydrolase</keyword>
<proteinExistence type="predicted"/>
<reference evidence="3 4" key="1">
    <citation type="journal article" date="2013" name="Genome Biol.">
        <title>Genome of Acanthamoeba castellanii highlights extensive lateral gene transfer and early evolution of tyrosine kinase signaling.</title>
        <authorList>
            <person name="Clarke M."/>
            <person name="Lohan A.J."/>
            <person name="Liu B."/>
            <person name="Lagkouvardos I."/>
            <person name="Roy S."/>
            <person name="Zafar N."/>
            <person name="Bertelli C."/>
            <person name="Schilde C."/>
            <person name="Kianianmomeni A."/>
            <person name="Burglin T.R."/>
            <person name="Frech C."/>
            <person name="Turcotte B."/>
            <person name="Kopec K.O."/>
            <person name="Synnott J.M."/>
            <person name="Choo C."/>
            <person name="Paponov I."/>
            <person name="Finkler A."/>
            <person name="Soon Heng Tan C."/>
            <person name="Hutchins A.P."/>
            <person name="Weinmeier T."/>
            <person name="Rattei T."/>
            <person name="Chu J.S."/>
            <person name="Gimenez G."/>
            <person name="Irimia M."/>
            <person name="Rigden D.J."/>
            <person name="Fitzpatrick D.A."/>
            <person name="Lorenzo-Morales J."/>
            <person name="Bateman A."/>
            <person name="Chiu C.H."/>
            <person name="Tang P."/>
            <person name="Hegemann P."/>
            <person name="Fromm H."/>
            <person name="Raoult D."/>
            <person name="Greub G."/>
            <person name="Miranda-Saavedra D."/>
            <person name="Chen N."/>
            <person name="Nash P."/>
            <person name="Ginger M.L."/>
            <person name="Horn M."/>
            <person name="Schaap P."/>
            <person name="Caler L."/>
            <person name="Loftus B."/>
        </authorList>
    </citation>
    <scope>NUCLEOTIDE SEQUENCE [LARGE SCALE GENOMIC DNA]</scope>
    <source>
        <strain evidence="3 4">Neff</strain>
    </source>
</reference>
<organism evidence="3 4">
    <name type="scientific">Acanthamoeba castellanii (strain ATCC 30010 / Neff)</name>
    <dbReference type="NCBI Taxonomy" id="1257118"/>
    <lineage>
        <taxon>Eukaryota</taxon>
        <taxon>Amoebozoa</taxon>
        <taxon>Discosea</taxon>
        <taxon>Longamoebia</taxon>
        <taxon>Centramoebida</taxon>
        <taxon>Acanthamoebidae</taxon>
        <taxon>Acanthamoeba</taxon>
    </lineage>
</organism>
<keyword evidence="4" id="KW-1185">Reference proteome</keyword>
<evidence type="ECO:0000259" key="2">
    <source>
        <dbReference type="Pfam" id="PF12697"/>
    </source>
</evidence>
<evidence type="ECO:0000313" key="3">
    <source>
        <dbReference type="EMBL" id="ELR24727.1"/>
    </source>
</evidence>
<evidence type="ECO:0000256" key="1">
    <source>
        <dbReference type="SAM" id="Phobius"/>
    </source>
</evidence>
<keyword evidence="1" id="KW-1133">Transmembrane helix</keyword>
<sequence>MEQGARRRKGAGAAGATAQPSAELIHHGHAHGHTAPPRPPAKEEGRVAFWGRVLLGVVVRITVSVSIVLAGMALYHAFATWQEDNYFAPPGSMIDVDGHFIHLHCFGGRSPHGDDDEEGGDATREPTVVFDHATMHLSQQFHKVVGALAATNRTIRVCLVDRAGYGFSEEAPEPDVSSPSSSAEPRIRTAEASAEELFKALHRAGEEPPFVLVGHSSGGVNQLVYAARHGPAAAAADNTKETEVAGLVLVDPMPPGFRLPSRLQEMKRTVATGLRLVPWLARLGLLRNFYYLSSLTGQADAVYAADDLHYRRWAECKPAYWRAVLREFEAEDENRAIERHEADIVAQRWSLPLVVVAAGRLAPSFDDAALREAWMAGMQRLANYSTGGRLVIADESGHEVPSEQPDLVAQAIVSVLDQWRTTTTTTTQPAPNTPAS</sequence>
<dbReference type="GeneID" id="14925752"/>
<dbReference type="SUPFAM" id="SSF53474">
    <property type="entry name" value="alpha/beta-Hydrolases"/>
    <property type="match status" value="1"/>
</dbReference>
<dbReference type="Pfam" id="PF12697">
    <property type="entry name" value="Abhydrolase_6"/>
    <property type="match status" value="1"/>
</dbReference>
<dbReference type="Proteomes" id="UP000011083">
    <property type="component" value="Unassembled WGS sequence"/>
</dbReference>
<dbReference type="PANTHER" id="PTHR43689:SF8">
    <property type="entry name" value="ALPHA_BETA-HYDROLASES SUPERFAMILY PROTEIN"/>
    <property type="match status" value="1"/>
</dbReference>
<gene>
    <name evidence="3" type="ORF">ACA1_173850</name>
</gene>
<dbReference type="GO" id="GO:0016787">
    <property type="term" value="F:hydrolase activity"/>
    <property type="evidence" value="ECO:0007669"/>
    <property type="project" value="UniProtKB-KW"/>
</dbReference>
<evidence type="ECO:0000313" key="4">
    <source>
        <dbReference type="Proteomes" id="UP000011083"/>
    </source>
</evidence>
<accession>L8HHP3</accession>
<protein>
    <submittedName>
        <fullName evidence="3">Hydrolase, alpha/beta fold domain containing protein</fullName>
    </submittedName>
</protein>